<accession>A0A2G5D969</accession>
<dbReference type="AlphaFoldDB" id="A0A2G5D969"/>
<evidence type="ECO:0000313" key="1">
    <source>
        <dbReference type="EMBL" id="PIA40060.1"/>
    </source>
</evidence>
<keyword evidence="2" id="KW-1185">Reference proteome</keyword>
<dbReference type="Proteomes" id="UP000230069">
    <property type="component" value="Unassembled WGS sequence"/>
</dbReference>
<proteinExistence type="predicted"/>
<evidence type="ECO:0000313" key="2">
    <source>
        <dbReference type="Proteomes" id="UP000230069"/>
    </source>
</evidence>
<reference evidence="1 2" key="1">
    <citation type="submission" date="2017-09" db="EMBL/GenBank/DDBJ databases">
        <title>WGS assembly of Aquilegia coerulea Goldsmith.</title>
        <authorList>
            <person name="Hodges S."/>
            <person name="Kramer E."/>
            <person name="Nordborg M."/>
            <person name="Tomkins J."/>
            <person name="Borevitz J."/>
            <person name="Derieg N."/>
            <person name="Yan J."/>
            <person name="Mihaltcheva S."/>
            <person name="Hayes R.D."/>
            <person name="Rokhsar D."/>
        </authorList>
    </citation>
    <scope>NUCLEOTIDE SEQUENCE [LARGE SCALE GENOMIC DNA]</scope>
    <source>
        <strain evidence="2">cv. Goldsmith</strain>
    </source>
</reference>
<protein>
    <submittedName>
        <fullName evidence="1">Uncharacterized protein</fullName>
    </submittedName>
</protein>
<dbReference type="EMBL" id="KZ305042">
    <property type="protein sequence ID" value="PIA40060.1"/>
    <property type="molecule type" value="Genomic_DNA"/>
</dbReference>
<organism evidence="1 2">
    <name type="scientific">Aquilegia coerulea</name>
    <name type="common">Rocky mountain columbine</name>
    <dbReference type="NCBI Taxonomy" id="218851"/>
    <lineage>
        <taxon>Eukaryota</taxon>
        <taxon>Viridiplantae</taxon>
        <taxon>Streptophyta</taxon>
        <taxon>Embryophyta</taxon>
        <taxon>Tracheophyta</taxon>
        <taxon>Spermatophyta</taxon>
        <taxon>Magnoliopsida</taxon>
        <taxon>Ranunculales</taxon>
        <taxon>Ranunculaceae</taxon>
        <taxon>Thalictroideae</taxon>
        <taxon>Aquilegia</taxon>
    </lineage>
</organism>
<gene>
    <name evidence="1" type="ORF">AQUCO_02500051v1</name>
</gene>
<dbReference type="InParanoid" id="A0A2G5D969"/>
<dbReference type="OrthoDB" id="5792673at2759"/>
<sequence>MSGRLESAHAKFQAGFYDNIFTDKKTKKYVNMHKNHYTKRKVQVSTLYGYHDKKSIFNPATNCKQH</sequence>
<name>A0A2G5D969_AQUCA</name>